<gene>
    <name evidence="1" type="ORF">Lani381_1390</name>
</gene>
<organism evidence="1 2">
    <name type="scientific">Ligilactobacillus animalis</name>
    <dbReference type="NCBI Taxonomy" id="1605"/>
    <lineage>
        <taxon>Bacteria</taxon>
        <taxon>Bacillati</taxon>
        <taxon>Bacillota</taxon>
        <taxon>Bacilli</taxon>
        <taxon>Lactobacillales</taxon>
        <taxon>Lactobacillaceae</taxon>
        <taxon>Ligilactobacillus</taxon>
    </lineage>
</organism>
<proteinExistence type="predicted"/>
<comment type="caution">
    <text evidence="1">The sequence shown here is derived from an EMBL/GenBank/DDBJ whole genome shotgun (WGS) entry which is preliminary data.</text>
</comment>
<evidence type="ECO:0000313" key="2">
    <source>
        <dbReference type="Proteomes" id="UP000027129"/>
    </source>
</evidence>
<evidence type="ECO:0000313" key="1">
    <source>
        <dbReference type="EMBL" id="KDA45542.1"/>
    </source>
</evidence>
<protein>
    <submittedName>
        <fullName evidence="1">Uncharacterized protein</fullName>
    </submittedName>
</protein>
<accession>A0ABR4RNF0</accession>
<name>A0ABR4RNF0_9LACO</name>
<dbReference type="Proteomes" id="UP000027129">
    <property type="component" value="Unassembled WGS sequence"/>
</dbReference>
<reference evidence="1 2" key="1">
    <citation type="submission" date="2014-04" db="EMBL/GenBank/DDBJ databases">
        <title>Draft Genome Sequence of Lactobacillus animalis 381-IL-28.</title>
        <authorList>
            <person name="Sturino J.M."/>
            <person name="Rajendran M."/>
            <person name="Altermann E."/>
        </authorList>
    </citation>
    <scope>NUCLEOTIDE SEQUENCE [LARGE SCALE GENOMIC DNA]</scope>
    <source>
        <strain evidence="1 2">381-IL-28</strain>
    </source>
</reference>
<dbReference type="EMBL" id="JMHU01000019">
    <property type="protein sequence ID" value="KDA45542.1"/>
    <property type="molecule type" value="Genomic_DNA"/>
</dbReference>
<keyword evidence="2" id="KW-1185">Reference proteome</keyword>
<sequence>MENFIVREDGLYLNDEPFKLLSGRSIIFGSHVNNGIGPYIT</sequence>